<proteinExistence type="predicted"/>
<dbReference type="OrthoDB" id="9782215at2"/>
<keyword evidence="3" id="KW-0378">Hydrolase</keyword>
<evidence type="ECO:0000256" key="1">
    <source>
        <dbReference type="SAM" id="MobiDB-lite"/>
    </source>
</evidence>
<dbReference type="GO" id="GO:0016787">
    <property type="term" value="F:hydrolase activity"/>
    <property type="evidence" value="ECO:0007669"/>
    <property type="project" value="UniProtKB-KW"/>
</dbReference>
<dbReference type="InterPro" id="IPR002925">
    <property type="entry name" value="Dienelactn_hydro"/>
</dbReference>
<sequence>MSCLCDVGRQQPNRATSKKNRPSSRSRGQPLPVVCPGCQISAVDALETWTRSEHTSDVDGRPTTHPVWRKGTGPGVVVIHEMPGLTAGVIRFGEELVAAGHTVVLPHLFGPVGREFSNLDVARAFPRICVSRELTKLARGVTTPVAGWLRSLARDLHAELGGPGVGALGMCFTGGFALAMMVDDATVAPVVCQPSTPFIGLPGRAADLNLSPADVGAVRRRAADGCSVLGIRYASDPLVGTRFDTLTSLIGDAFIRVELEGKGHSTVTEQRSQVAVDAILEFFAERLR</sequence>
<dbReference type="Gene3D" id="3.40.50.1820">
    <property type="entry name" value="alpha/beta hydrolase"/>
    <property type="match status" value="1"/>
</dbReference>
<dbReference type="EMBL" id="SDWU01000007">
    <property type="protein sequence ID" value="RYC03027.1"/>
    <property type="molecule type" value="Genomic_DNA"/>
</dbReference>
<organism evidence="3 4">
    <name type="scientific">Nocardioides ganghwensis</name>
    <dbReference type="NCBI Taxonomy" id="252230"/>
    <lineage>
        <taxon>Bacteria</taxon>
        <taxon>Bacillati</taxon>
        <taxon>Actinomycetota</taxon>
        <taxon>Actinomycetes</taxon>
        <taxon>Propionibacteriales</taxon>
        <taxon>Nocardioidaceae</taxon>
        <taxon>Nocardioides</taxon>
    </lineage>
</organism>
<keyword evidence="4" id="KW-1185">Reference proteome</keyword>
<evidence type="ECO:0000313" key="3">
    <source>
        <dbReference type="EMBL" id="RYC03027.1"/>
    </source>
</evidence>
<evidence type="ECO:0000259" key="2">
    <source>
        <dbReference type="Pfam" id="PF01738"/>
    </source>
</evidence>
<feature type="domain" description="Dienelactone hydrolase" evidence="2">
    <location>
        <begin position="72"/>
        <end position="190"/>
    </location>
</feature>
<comment type="caution">
    <text evidence="3">The sequence shown here is derived from an EMBL/GenBank/DDBJ whole genome shotgun (WGS) entry which is preliminary data.</text>
</comment>
<name>A0A4V1RMP0_9ACTN</name>
<gene>
    <name evidence="3" type="ORF">EUA07_07735</name>
</gene>
<dbReference type="Proteomes" id="UP000293291">
    <property type="component" value="Unassembled WGS sequence"/>
</dbReference>
<dbReference type="Pfam" id="PF01738">
    <property type="entry name" value="DLH"/>
    <property type="match status" value="1"/>
</dbReference>
<feature type="region of interest" description="Disordered" evidence="1">
    <location>
        <begin position="1"/>
        <end position="31"/>
    </location>
</feature>
<dbReference type="InterPro" id="IPR029058">
    <property type="entry name" value="AB_hydrolase_fold"/>
</dbReference>
<evidence type="ECO:0000313" key="4">
    <source>
        <dbReference type="Proteomes" id="UP000293291"/>
    </source>
</evidence>
<protein>
    <submittedName>
        <fullName evidence="3">Dienelactone hydrolase</fullName>
    </submittedName>
</protein>
<accession>A0A4V1RMP0</accession>
<dbReference type="AlphaFoldDB" id="A0A4V1RMP0"/>
<reference evidence="3 4" key="1">
    <citation type="submission" date="2019-01" db="EMBL/GenBank/DDBJ databases">
        <title>Novel species of Nocardioides.</title>
        <authorList>
            <person name="Liu Q."/>
            <person name="Xin Y.-H."/>
        </authorList>
    </citation>
    <scope>NUCLEOTIDE SEQUENCE [LARGE SCALE GENOMIC DNA]</scope>
    <source>
        <strain evidence="3 4">CGMCC 4.6875</strain>
    </source>
</reference>
<dbReference type="SUPFAM" id="SSF53474">
    <property type="entry name" value="alpha/beta-Hydrolases"/>
    <property type="match status" value="1"/>
</dbReference>